<proteinExistence type="predicted"/>
<reference evidence="1" key="1">
    <citation type="submission" date="2020-07" db="EMBL/GenBank/DDBJ databases">
        <title>Huge and variable diversity of episymbiotic CPR bacteria and DPANN archaea in groundwater ecosystems.</title>
        <authorList>
            <person name="He C.Y."/>
            <person name="Keren R."/>
            <person name="Whittaker M."/>
            <person name="Farag I.F."/>
            <person name="Doudna J."/>
            <person name="Cate J.H.D."/>
            <person name="Banfield J.F."/>
        </authorList>
    </citation>
    <scope>NUCLEOTIDE SEQUENCE</scope>
    <source>
        <strain evidence="1">NC_groundwater_1813_Pr3_B-0.1um_71_17</strain>
    </source>
</reference>
<organism evidence="1 2">
    <name type="scientific">Eiseniibacteriota bacterium</name>
    <dbReference type="NCBI Taxonomy" id="2212470"/>
    <lineage>
        <taxon>Bacteria</taxon>
        <taxon>Candidatus Eiseniibacteriota</taxon>
    </lineage>
</organism>
<dbReference type="Proteomes" id="UP000696931">
    <property type="component" value="Unassembled WGS sequence"/>
</dbReference>
<sequence length="254" mass="29833">MDPRQYVDLKDNSRDLQPTYYFMINCLLYSRMETGLVSNQDCYDEDVNVYLAHLLHAFINPEYVDQSKKFLSKYDADVFRRLSTSTDARLKYQIYKTNADFLLVSIGIFDHPIITGASRSRLQPSEEAYIGRGKTYYHFAYTYSQQMHRKNAGVSEVLEKLSNGFEKYLRILSHMRGEYLDLMKRFSAGEVYHLERSIDEHSQQELLKVKQDELLELYTAWQNAPSTGAKEDLERVVSEIRQINPGFQFELPKR</sequence>
<evidence type="ECO:0000313" key="2">
    <source>
        <dbReference type="Proteomes" id="UP000696931"/>
    </source>
</evidence>
<dbReference type="EMBL" id="JACRIW010000049">
    <property type="protein sequence ID" value="MBI5169358.1"/>
    <property type="molecule type" value="Genomic_DNA"/>
</dbReference>
<name>A0A933SFC4_UNCEI</name>
<protein>
    <submittedName>
        <fullName evidence="1">Uncharacterized protein</fullName>
    </submittedName>
</protein>
<evidence type="ECO:0000313" key="1">
    <source>
        <dbReference type="EMBL" id="MBI5169358.1"/>
    </source>
</evidence>
<accession>A0A933SFC4</accession>
<dbReference type="AlphaFoldDB" id="A0A933SFC4"/>
<gene>
    <name evidence="1" type="ORF">HZA61_07720</name>
</gene>
<comment type="caution">
    <text evidence="1">The sequence shown here is derived from an EMBL/GenBank/DDBJ whole genome shotgun (WGS) entry which is preliminary data.</text>
</comment>